<evidence type="ECO:0000256" key="1">
    <source>
        <dbReference type="HAMAP-Rule" id="MF_00386"/>
    </source>
</evidence>
<dbReference type="AlphaFoldDB" id="A0A4P2QMJ0"/>
<comment type="similarity">
    <text evidence="1">Belongs to the UPF0161 family.</text>
</comment>
<name>A0A4P2QMJ0_SORCE</name>
<dbReference type="GO" id="GO:0005886">
    <property type="term" value="C:plasma membrane"/>
    <property type="evidence" value="ECO:0007669"/>
    <property type="project" value="UniProtKB-SubCell"/>
</dbReference>
<dbReference type="EMBL" id="CP012672">
    <property type="protein sequence ID" value="AUX31058.1"/>
    <property type="molecule type" value="Genomic_DNA"/>
</dbReference>
<dbReference type="Proteomes" id="UP000295497">
    <property type="component" value="Chromosome"/>
</dbReference>
<dbReference type="PANTHER" id="PTHR33383:SF1">
    <property type="entry name" value="MEMBRANE PROTEIN INSERTION EFFICIENCY FACTOR-RELATED"/>
    <property type="match status" value="1"/>
</dbReference>
<dbReference type="PANTHER" id="PTHR33383">
    <property type="entry name" value="MEMBRANE PROTEIN INSERTION EFFICIENCY FACTOR-RELATED"/>
    <property type="match status" value="1"/>
</dbReference>
<organism evidence="3 4">
    <name type="scientific">Sorangium cellulosum</name>
    <name type="common">Polyangium cellulosum</name>
    <dbReference type="NCBI Taxonomy" id="56"/>
    <lineage>
        <taxon>Bacteria</taxon>
        <taxon>Pseudomonadati</taxon>
        <taxon>Myxococcota</taxon>
        <taxon>Polyangia</taxon>
        <taxon>Polyangiales</taxon>
        <taxon>Polyangiaceae</taxon>
        <taxon>Sorangium</taxon>
    </lineage>
</organism>
<dbReference type="SMART" id="SM01234">
    <property type="entry name" value="Haemolytic"/>
    <property type="match status" value="1"/>
</dbReference>
<evidence type="ECO:0000256" key="2">
    <source>
        <dbReference type="SAM" id="MobiDB-lite"/>
    </source>
</evidence>
<protein>
    <recommendedName>
        <fullName evidence="1">Putative membrane protein insertion efficiency factor</fullName>
    </recommendedName>
</protein>
<evidence type="ECO:0000313" key="4">
    <source>
        <dbReference type="Proteomes" id="UP000295497"/>
    </source>
</evidence>
<reference evidence="3 4" key="1">
    <citation type="submission" date="2015-09" db="EMBL/GenBank/DDBJ databases">
        <title>Sorangium comparison.</title>
        <authorList>
            <person name="Zaburannyi N."/>
            <person name="Bunk B."/>
            <person name="Overmann J."/>
            <person name="Mueller R."/>
        </authorList>
    </citation>
    <scope>NUCLEOTIDE SEQUENCE [LARGE SCALE GENOMIC DNA]</scope>
    <source>
        <strain evidence="3 4">So ce836</strain>
    </source>
</reference>
<gene>
    <name evidence="3" type="ORF">SOCE836_031750</name>
</gene>
<accession>A0A4P2QMJ0</accession>
<dbReference type="RefSeq" id="WP_129574911.1">
    <property type="nucleotide sequence ID" value="NZ_CP012672.1"/>
</dbReference>
<feature type="compositionally biased region" description="Basic and acidic residues" evidence="2">
    <location>
        <begin position="88"/>
        <end position="98"/>
    </location>
</feature>
<feature type="region of interest" description="Disordered" evidence="2">
    <location>
        <begin position="66"/>
        <end position="127"/>
    </location>
</feature>
<comment type="function">
    <text evidence="1">Could be involved in insertion of integral membrane proteins into the membrane.</text>
</comment>
<comment type="subcellular location">
    <subcellularLocation>
        <location evidence="1">Cell membrane</location>
        <topology evidence="1">Peripheral membrane protein</topology>
        <orientation evidence="1">Cytoplasmic side</orientation>
    </subcellularLocation>
</comment>
<dbReference type="InterPro" id="IPR002696">
    <property type="entry name" value="Membr_insert_effic_factor_YidD"/>
</dbReference>
<keyword evidence="1" id="KW-0472">Membrane</keyword>
<dbReference type="Pfam" id="PF01809">
    <property type="entry name" value="YidD"/>
    <property type="match status" value="1"/>
</dbReference>
<keyword evidence="1" id="KW-1003">Cell membrane</keyword>
<evidence type="ECO:0000313" key="3">
    <source>
        <dbReference type="EMBL" id="AUX31058.1"/>
    </source>
</evidence>
<proteinExistence type="inferred from homology"/>
<sequence length="127" mass="13583">MLAKLLLALIRAYQMTLSKVIVALMGPVCRFEPSCSRYAAACIVGHGALRGSLLSLKRLCRCHPFHPGGFDPPPPPRLRRGAAARAPTPRDADPRDTARCSSTGTEHASHASPPRRAGSSGRVTLMD</sequence>
<dbReference type="NCBIfam" id="TIGR00278">
    <property type="entry name" value="membrane protein insertion efficiency factor YidD"/>
    <property type="match status" value="1"/>
</dbReference>
<dbReference type="HAMAP" id="MF_00386">
    <property type="entry name" value="UPF0161_YidD"/>
    <property type="match status" value="1"/>
</dbReference>